<accession>A0A1W2TE86</accession>
<evidence type="ECO:0000256" key="1">
    <source>
        <dbReference type="SAM" id="MobiDB-lite"/>
    </source>
</evidence>
<proteinExistence type="predicted"/>
<feature type="compositionally biased region" description="Low complexity" evidence="1">
    <location>
        <begin position="50"/>
        <end position="86"/>
    </location>
</feature>
<sequence length="208" mass="22488">MSYYWYYGAPVAYYAPANPYATGAGHPLESYFPQEMHDELKQLNGDAEAEQTAAPNTAASAGGAQGDAANEDATSTASTAKTASAPAPAPAPAPEITNACFEVVHSVRYTPPSPFPGDERTESHSLGKFGTAREANERAMKEVYDKYGGLAHAGKPSWMPPNSDWLHRAGGREDWPDTWKLVDGRLGFSVICSKLDWTLKGDVYIVQW</sequence>
<evidence type="ECO:0000313" key="2">
    <source>
        <dbReference type="EMBL" id="GAP86331.1"/>
    </source>
</evidence>
<dbReference type="Proteomes" id="UP000054516">
    <property type="component" value="Unassembled WGS sequence"/>
</dbReference>
<dbReference type="EMBL" id="DF977463">
    <property type="protein sequence ID" value="GAP86331.1"/>
    <property type="molecule type" value="Genomic_DNA"/>
</dbReference>
<protein>
    <submittedName>
        <fullName evidence="2">Uncharacterized protein</fullName>
    </submittedName>
</protein>
<evidence type="ECO:0000313" key="3">
    <source>
        <dbReference type="Proteomes" id="UP000054516"/>
    </source>
</evidence>
<reference evidence="2" key="1">
    <citation type="submission" date="2016-03" db="EMBL/GenBank/DDBJ databases">
        <title>Draft genome sequence of Rosellinia necatrix.</title>
        <authorList>
            <person name="Kanematsu S."/>
        </authorList>
    </citation>
    <scope>NUCLEOTIDE SEQUENCE [LARGE SCALE GENOMIC DNA]</scope>
    <source>
        <strain evidence="2">W97</strain>
    </source>
</reference>
<feature type="region of interest" description="Disordered" evidence="1">
    <location>
        <begin position="47"/>
        <end position="93"/>
    </location>
</feature>
<dbReference type="AlphaFoldDB" id="A0A1W2TE86"/>
<name>A0A1W2TE86_ROSNE</name>
<gene>
    <name evidence="2" type="ORF">SAMD00023353_1800790</name>
</gene>
<organism evidence="2">
    <name type="scientific">Rosellinia necatrix</name>
    <name type="common">White root-rot fungus</name>
    <dbReference type="NCBI Taxonomy" id="77044"/>
    <lineage>
        <taxon>Eukaryota</taxon>
        <taxon>Fungi</taxon>
        <taxon>Dikarya</taxon>
        <taxon>Ascomycota</taxon>
        <taxon>Pezizomycotina</taxon>
        <taxon>Sordariomycetes</taxon>
        <taxon>Xylariomycetidae</taxon>
        <taxon>Xylariales</taxon>
        <taxon>Xylariaceae</taxon>
        <taxon>Rosellinia</taxon>
    </lineage>
</organism>
<dbReference type="OrthoDB" id="4748134at2759"/>
<keyword evidence="3" id="KW-1185">Reference proteome</keyword>